<evidence type="ECO:0000313" key="2">
    <source>
        <dbReference type="Proteomes" id="UP000306409"/>
    </source>
</evidence>
<evidence type="ECO:0000313" key="1">
    <source>
        <dbReference type="EMBL" id="QNU66021.1"/>
    </source>
</evidence>
<dbReference type="OrthoDB" id="9838823at2"/>
<dbReference type="KEGG" id="rher:EHE19_014175"/>
<dbReference type="RefSeq" id="WP_137696770.1">
    <property type="nucleotide sequence ID" value="NZ_CP061336.1"/>
</dbReference>
<organism evidence="1 2">
    <name type="scientific">Ruminiclostridium herbifermentans</name>
    <dbReference type="NCBI Taxonomy" id="2488810"/>
    <lineage>
        <taxon>Bacteria</taxon>
        <taxon>Bacillati</taxon>
        <taxon>Bacillota</taxon>
        <taxon>Clostridia</taxon>
        <taxon>Eubacteriales</taxon>
        <taxon>Oscillospiraceae</taxon>
        <taxon>Ruminiclostridium</taxon>
    </lineage>
</organism>
<accession>A0A4U7JH72</accession>
<keyword evidence="2" id="KW-1185">Reference proteome</keyword>
<dbReference type="Proteomes" id="UP000306409">
    <property type="component" value="Chromosome"/>
</dbReference>
<proteinExistence type="predicted"/>
<protein>
    <submittedName>
        <fullName evidence="1">Uncharacterized protein</fullName>
    </submittedName>
</protein>
<gene>
    <name evidence="1" type="ORF">EHE19_014175</name>
</gene>
<reference evidence="1 2" key="1">
    <citation type="submission" date="2020-09" db="EMBL/GenBank/DDBJ databases">
        <title>Characterization and genome sequencing of Ruminiclostridium sp. nov. MA18.</title>
        <authorList>
            <person name="Rettenmaier R."/>
            <person name="Kowollik M.-L."/>
            <person name="Liebl W."/>
            <person name="Zverlov V."/>
        </authorList>
    </citation>
    <scope>NUCLEOTIDE SEQUENCE [LARGE SCALE GENOMIC DNA]</scope>
    <source>
        <strain evidence="1 2">MA18</strain>
    </source>
</reference>
<dbReference type="AlphaFoldDB" id="A0A4U7JH72"/>
<sequence length="247" mass="28633">MSMISKIISDNEYKTLYERKIAIKGKYRFKSKNIFLDFIEKIINTINTEFLDSVRITVMTEFGIIRANCFPDFREIINGSDSIYNVNLEIFGKDANEIRVIVVDLLEFESIRNKSNIKLYGTNKVWISKAEEMIKENLALHKNSLSLISNKIIKTFLASFIVASIFGYYYPKNIDPIIFLVMLIYGLLLVFIIVTIEDVFFPTFKVNLKVSYIKRFIQKIKEDSFINIISILSLLIGIISLIISVFN</sequence>
<dbReference type="EMBL" id="CP061336">
    <property type="protein sequence ID" value="QNU66021.1"/>
    <property type="molecule type" value="Genomic_DNA"/>
</dbReference>
<name>A0A4U7JH72_9FIRM</name>